<reference evidence="4 5" key="1">
    <citation type="journal article" date="2016" name="Curr. Microbiol.">
        <title>Characterization and Complete Genome Sequences of Three N4-Like Roseobacter Phages Isolated from the South China Sea.</title>
        <authorList>
            <person name="Li B."/>
            <person name="Zhang S."/>
            <person name="Long L."/>
            <person name="Huang S."/>
        </authorList>
    </citation>
    <scope>NUCLEOTIDE SEQUENCE [LARGE SCALE GENOMIC DNA]</scope>
</reference>
<dbReference type="Gene3D" id="2.60.120.200">
    <property type="match status" value="1"/>
</dbReference>
<evidence type="ECO:0000259" key="3">
    <source>
        <dbReference type="Pfam" id="PF03629"/>
    </source>
</evidence>
<evidence type="ECO:0000313" key="5">
    <source>
        <dbReference type="Proteomes" id="UP000259976"/>
    </source>
</evidence>
<dbReference type="InterPro" id="IPR008979">
    <property type="entry name" value="Galactose-bd-like_sf"/>
</dbReference>
<dbReference type="EMBL" id="KU885989">
    <property type="protein sequence ID" value="ANJ20774.1"/>
    <property type="molecule type" value="Genomic_DNA"/>
</dbReference>
<evidence type="ECO:0000313" key="4">
    <source>
        <dbReference type="EMBL" id="ANJ20774.1"/>
    </source>
</evidence>
<dbReference type="Gene3D" id="3.40.50.1110">
    <property type="entry name" value="SGNH hydrolase"/>
    <property type="match status" value="1"/>
</dbReference>
<dbReference type="GO" id="GO:0016787">
    <property type="term" value="F:hydrolase activity"/>
    <property type="evidence" value="ECO:0007669"/>
    <property type="project" value="UniProtKB-KW"/>
</dbReference>
<feature type="domain" description="F5/8 type C" evidence="2">
    <location>
        <begin position="68"/>
        <end position="138"/>
    </location>
</feature>
<evidence type="ECO:0000256" key="1">
    <source>
        <dbReference type="ARBA" id="ARBA00022801"/>
    </source>
</evidence>
<evidence type="ECO:0000259" key="2">
    <source>
        <dbReference type="Pfam" id="PF00754"/>
    </source>
</evidence>
<accession>A0A191VYI9</accession>
<name>A0A191VYI9_9CAUD</name>
<gene>
    <name evidence="4" type="ORF">RDp01_gp40</name>
</gene>
<keyword evidence="5" id="KW-1185">Reference proteome</keyword>
<evidence type="ECO:0008006" key="6">
    <source>
        <dbReference type="Google" id="ProtNLM"/>
    </source>
</evidence>
<dbReference type="SUPFAM" id="SSF52266">
    <property type="entry name" value="SGNH hydrolase"/>
    <property type="match status" value="1"/>
</dbReference>
<sequence length="792" mass="86575">MPVIIGTIASSFRLPVVGELVSSHRYWRLTFLDGDNFTYCSLAEVEMRAVADGPSIATGGTAFGTNDRGGSWVKANAFDGNANSFFSTTEDYPVYLGYDFGTNVEVVEIMIKARPTFNDHTPTVFRLEASDDMENWAFMGIGSIESDWTAAQELVCTVAPPDFDTTHQRVGYSLGTTSNILNGNLSKAYAANTLTHIVGRTGNSGVDWEGRVFRATSKGMIKSQVATFSHTNTSSGEFIDMALSSPVAVKKGEHIVTLFRRSDDPSQGSRLNFMRDGNTPAIYENIGDGWNVTSDNWPSAGDVSDSDTNESSSDGHLINFIGTYEREPTKRDYLGKTVVLVIMGQSNAVGRATDTLSSDTTTTANVLTCNSSHALIDAVEPLPTTNSNENSGQMGYGYGVAREFLTRHSPARVIVINLAVGGAGFLNGDWNPSNGPVYDSAKARWEACWSTITSTYPGAEIGSIIWTQGEDEVQDYTTLFDGTDDDHRYAAMVMGLFETVRRSWTGFDQDVPIVVTPIPGSSNYTNQPAANSNIQTGIGTIAQSMKYAALVDMSGVTETYKDAGHWDGDTYRQMFVPIVDAIDATLFNNWTYEKTSDWTQVSGVKIGLDARGLAEGATITNVSSEFPEFDNKRVFVDTNSRMNFDGQAELRWRDNGKPRLGTNDFSIRLSFESTSSVEQGLIADYQTTGNKRSWVLRRSSTSTLQFYVSNNGTSADLALEHSISSNTTYKVEVKRTGTLLELYVDDVVVDTHTLASGYDFFDTGDDSPLLIGDHINGRELVGYLDYVFLELL</sequence>
<dbReference type="InterPro" id="IPR036514">
    <property type="entry name" value="SGNH_hydro_sf"/>
</dbReference>
<dbReference type="SUPFAM" id="SSF49785">
    <property type="entry name" value="Galactose-binding domain-like"/>
    <property type="match status" value="1"/>
</dbReference>
<dbReference type="Gene3D" id="2.60.120.260">
    <property type="entry name" value="Galactose-binding domain-like"/>
    <property type="match status" value="1"/>
</dbReference>
<keyword evidence="1" id="KW-0378">Hydrolase</keyword>
<dbReference type="Pfam" id="PF00754">
    <property type="entry name" value="F5_F8_type_C"/>
    <property type="match status" value="1"/>
</dbReference>
<dbReference type="InterPro" id="IPR013320">
    <property type="entry name" value="ConA-like_dom_sf"/>
</dbReference>
<proteinExistence type="predicted"/>
<organism evidence="4 5">
    <name type="scientific">Roseobacter phage RD-1410W1-01</name>
    <dbReference type="NCBI Taxonomy" id="1815984"/>
    <lineage>
        <taxon>Viruses</taxon>
        <taxon>Duplodnaviria</taxon>
        <taxon>Heunggongvirae</taxon>
        <taxon>Uroviricota</taxon>
        <taxon>Caudoviricetes</taxon>
        <taxon>Schitoviridae</taxon>
        <taxon>Rhodovirinae</taxon>
        <taxon>Aoqinvirus</taxon>
        <taxon>Aoqinvirus RD1410W101</taxon>
    </lineage>
</organism>
<dbReference type="SUPFAM" id="SSF49899">
    <property type="entry name" value="Concanavalin A-like lectins/glucanases"/>
    <property type="match status" value="1"/>
</dbReference>
<dbReference type="Proteomes" id="UP000259976">
    <property type="component" value="Segment"/>
</dbReference>
<dbReference type="PANTHER" id="PTHR31988">
    <property type="entry name" value="ESTERASE, PUTATIVE (DUF303)-RELATED"/>
    <property type="match status" value="1"/>
</dbReference>
<dbReference type="InterPro" id="IPR052940">
    <property type="entry name" value="Carb_Esterase_6"/>
</dbReference>
<protein>
    <recommendedName>
        <fullName evidence="6">Sialate O-acetylesterase domain-containing protein</fullName>
    </recommendedName>
</protein>
<dbReference type="Pfam" id="PF03629">
    <property type="entry name" value="SASA"/>
    <property type="match status" value="1"/>
</dbReference>
<dbReference type="PANTHER" id="PTHR31988:SF19">
    <property type="entry name" value="9-O-ACETYL-N-ACETYLNEURAMINIC ACID DEACETYLASE-RELATED"/>
    <property type="match status" value="1"/>
</dbReference>
<dbReference type="InterPro" id="IPR005181">
    <property type="entry name" value="SASA"/>
</dbReference>
<dbReference type="InterPro" id="IPR000421">
    <property type="entry name" value="FA58C"/>
</dbReference>
<feature type="domain" description="Sialate O-acetylesterase" evidence="3">
    <location>
        <begin position="339"/>
        <end position="573"/>
    </location>
</feature>